<reference evidence="1 2" key="1">
    <citation type="journal article" date="2019" name="Nat. Ecol. Evol.">
        <title>Megaphylogeny resolves global patterns of mushroom evolution.</title>
        <authorList>
            <person name="Varga T."/>
            <person name="Krizsan K."/>
            <person name="Foldi C."/>
            <person name="Dima B."/>
            <person name="Sanchez-Garcia M."/>
            <person name="Sanchez-Ramirez S."/>
            <person name="Szollosi G.J."/>
            <person name="Szarkandi J.G."/>
            <person name="Papp V."/>
            <person name="Albert L."/>
            <person name="Andreopoulos W."/>
            <person name="Angelini C."/>
            <person name="Antonin V."/>
            <person name="Barry K.W."/>
            <person name="Bougher N.L."/>
            <person name="Buchanan P."/>
            <person name="Buyck B."/>
            <person name="Bense V."/>
            <person name="Catcheside P."/>
            <person name="Chovatia M."/>
            <person name="Cooper J."/>
            <person name="Damon W."/>
            <person name="Desjardin D."/>
            <person name="Finy P."/>
            <person name="Geml J."/>
            <person name="Haridas S."/>
            <person name="Hughes K."/>
            <person name="Justo A."/>
            <person name="Karasinski D."/>
            <person name="Kautmanova I."/>
            <person name="Kiss B."/>
            <person name="Kocsube S."/>
            <person name="Kotiranta H."/>
            <person name="LaButti K.M."/>
            <person name="Lechner B.E."/>
            <person name="Liimatainen K."/>
            <person name="Lipzen A."/>
            <person name="Lukacs Z."/>
            <person name="Mihaltcheva S."/>
            <person name="Morgado L.N."/>
            <person name="Niskanen T."/>
            <person name="Noordeloos M.E."/>
            <person name="Ohm R.A."/>
            <person name="Ortiz-Santana B."/>
            <person name="Ovrebo C."/>
            <person name="Racz N."/>
            <person name="Riley R."/>
            <person name="Savchenko A."/>
            <person name="Shiryaev A."/>
            <person name="Soop K."/>
            <person name="Spirin V."/>
            <person name="Szebenyi C."/>
            <person name="Tomsovsky M."/>
            <person name="Tulloss R.E."/>
            <person name="Uehling J."/>
            <person name="Grigoriev I.V."/>
            <person name="Vagvolgyi C."/>
            <person name="Papp T."/>
            <person name="Martin F.M."/>
            <person name="Miettinen O."/>
            <person name="Hibbett D.S."/>
            <person name="Nagy L.G."/>
        </authorList>
    </citation>
    <scope>NUCLEOTIDE SEQUENCE [LARGE SCALE GENOMIC DNA]</scope>
    <source>
        <strain evidence="1 2">NL-1719</strain>
    </source>
</reference>
<protein>
    <submittedName>
        <fullName evidence="1">Uncharacterized protein</fullName>
    </submittedName>
</protein>
<evidence type="ECO:0000313" key="1">
    <source>
        <dbReference type="EMBL" id="TFK61509.1"/>
    </source>
</evidence>
<dbReference type="EMBL" id="ML208653">
    <property type="protein sequence ID" value="TFK61509.1"/>
    <property type="molecule type" value="Genomic_DNA"/>
</dbReference>
<keyword evidence="2" id="KW-1185">Reference proteome</keyword>
<sequence>MVSSAYRLSLLAIFAILAVNAVPVENERAPQSHIFPIDKDERGFHHYQEDRDERGFHHYQEDRDERGFHHYQEDRDPHVYAILSDEKRVPHGYAIIIDE</sequence>
<proteinExistence type="predicted"/>
<evidence type="ECO:0000313" key="2">
    <source>
        <dbReference type="Proteomes" id="UP000308600"/>
    </source>
</evidence>
<organism evidence="1 2">
    <name type="scientific">Pluteus cervinus</name>
    <dbReference type="NCBI Taxonomy" id="181527"/>
    <lineage>
        <taxon>Eukaryota</taxon>
        <taxon>Fungi</taxon>
        <taxon>Dikarya</taxon>
        <taxon>Basidiomycota</taxon>
        <taxon>Agaricomycotina</taxon>
        <taxon>Agaricomycetes</taxon>
        <taxon>Agaricomycetidae</taxon>
        <taxon>Agaricales</taxon>
        <taxon>Pluteineae</taxon>
        <taxon>Pluteaceae</taxon>
        <taxon>Pluteus</taxon>
    </lineage>
</organism>
<gene>
    <name evidence="1" type="ORF">BDN72DRAFT_965117</name>
</gene>
<dbReference type="Proteomes" id="UP000308600">
    <property type="component" value="Unassembled WGS sequence"/>
</dbReference>
<accession>A0ACD3A775</accession>
<name>A0ACD3A775_9AGAR</name>